<dbReference type="RefSeq" id="WP_184486612.1">
    <property type="nucleotide sequence ID" value="NZ_JAAEDJ010000112.1"/>
</dbReference>
<sequence>MSGAEAARAAGLAAFRASLAGDAPPEGLPAPLAALWWDAKGDWTRAHEAAQAGGDADSAWVHAYLHRKEGDLANARYWYARAGRSAASGALDDEWAAIAAAMLSR</sequence>
<accession>A0A840YBG4</accession>
<comment type="caution">
    <text evidence="1">The sequence shown here is derived from an EMBL/GenBank/DDBJ whole genome shotgun (WGS) entry which is preliminary data.</text>
</comment>
<dbReference type="EMBL" id="JACIJE010000010">
    <property type="protein sequence ID" value="MBB5691224.1"/>
    <property type="molecule type" value="Genomic_DNA"/>
</dbReference>
<organism evidence="1 2">
    <name type="scientific">Neoroseomonas alkaliterrae</name>
    <dbReference type="NCBI Taxonomy" id="1452450"/>
    <lineage>
        <taxon>Bacteria</taxon>
        <taxon>Pseudomonadati</taxon>
        <taxon>Pseudomonadota</taxon>
        <taxon>Alphaproteobacteria</taxon>
        <taxon>Acetobacterales</taxon>
        <taxon>Acetobacteraceae</taxon>
        <taxon>Neoroseomonas</taxon>
    </lineage>
</organism>
<reference evidence="1 2" key="1">
    <citation type="submission" date="2020-08" db="EMBL/GenBank/DDBJ databases">
        <title>Genomic Encyclopedia of Type Strains, Phase IV (KMG-IV): sequencing the most valuable type-strain genomes for metagenomic binning, comparative biology and taxonomic classification.</title>
        <authorList>
            <person name="Goeker M."/>
        </authorList>
    </citation>
    <scope>NUCLEOTIDE SEQUENCE [LARGE SCALE GENOMIC DNA]</scope>
    <source>
        <strain evidence="1 2">DSM 25895</strain>
    </source>
</reference>
<dbReference type="AlphaFoldDB" id="A0A840YBG4"/>
<proteinExistence type="predicted"/>
<name>A0A840YBG4_9PROT</name>
<evidence type="ECO:0008006" key="3">
    <source>
        <dbReference type="Google" id="ProtNLM"/>
    </source>
</evidence>
<evidence type="ECO:0000313" key="2">
    <source>
        <dbReference type="Proteomes" id="UP000562254"/>
    </source>
</evidence>
<gene>
    <name evidence="1" type="ORF">FHS88_003376</name>
</gene>
<keyword evidence="2" id="KW-1185">Reference proteome</keyword>
<protein>
    <recommendedName>
        <fullName evidence="3">Sel1 repeat family protein</fullName>
    </recommendedName>
</protein>
<dbReference type="Proteomes" id="UP000562254">
    <property type="component" value="Unassembled WGS sequence"/>
</dbReference>
<evidence type="ECO:0000313" key="1">
    <source>
        <dbReference type="EMBL" id="MBB5691224.1"/>
    </source>
</evidence>